<organism evidence="1 2">
    <name type="scientific">Rhodovastum atsumiense</name>
    <dbReference type="NCBI Taxonomy" id="504468"/>
    <lineage>
        <taxon>Bacteria</taxon>
        <taxon>Pseudomonadati</taxon>
        <taxon>Pseudomonadota</taxon>
        <taxon>Alphaproteobacteria</taxon>
        <taxon>Acetobacterales</taxon>
        <taxon>Acetobacteraceae</taxon>
        <taxon>Rhodovastum</taxon>
    </lineage>
</organism>
<evidence type="ECO:0000313" key="2">
    <source>
        <dbReference type="Proteomes" id="UP000325255"/>
    </source>
</evidence>
<comment type="caution">
    <text evidence="1">The sequence shown here is derived from an EMBL/GenBank/DDBJ whole genome shotgun (WGS) entry which is preliminary data.</text>
</comment>
<dbReference type="EMBL" id="VWPK01000059">
    <property type="protein sequence ID" value="KAA5609120.1"/>
    <property type="molecule type" value="Genomic_DNA"/>
</dbReference>
<dbReference type="Proteomes" id="UP000325255">
    <property type="component" value="Unassembled WGS sequence"/>
</dbReference>
<dbReference type="PANTHER" id="PTHR43881">
    <property type="entry name" value="GAMMA-GLUTAMYLTRANSPEPTIDASE (AFU_ORTHOLOGUE AFUA_4G13580)"/>
    <property type="match status" value="1"/>
</dbReference>
<sequence length="524" mass="53747">MDGKAPLIASRQGMVAAAHPLAAAAGVRILGRGGNAFDAAVATAAALGVVEPGLSGLGGGGMATCWVAADHRARTLGFTPVVPARFPGGGEGGTPSGGMAVAAPGALAGWYDLLSAHGTLTLAQVLAPAIELAEDGIPVVGCVAATLAHAARELRDSPCFAAWDRIYGAGGRPRPGAVLRQPALAATLTTIAAEGPRALHGGRLGQALVAQVQALGGVLSLADLEAVSARWERPVSMRYRDLVLHVPPPPGRGGELLLALGILDDVDLAAMECGGVAHLDAVWRAMRLAAMERAAGEDLPEEAQPERWLADDTLERLRLRARDGEPVEGAVEPWQAPQPHTTALAVADRMGNLVCITQTLGSAFGGGVVVPELGLCLNNALSWGRRIPPPTGARPAGGRRIATPIAPVLATRNRRPWLALGSPGGWGISQVLAQALVRIVDFAEPLQQAIEAPRARLWDGRRVTAEDRIAPAVLEALRARGHDVTASGAWSEATGAVQAVAIDAVTGVITGAADPRRDGYAAGI</sequence>
<dbReference type="InterPro" id="IPR043138">
    <property type="entry name" value="GGT_lsub"/>
</dbReference>
<dbReference type="RefSeq" id="WP_150044281.1">
    <property type="nucleotide sequence ID" value="NZ_OW485601.1"/>
</dbReference>
<dbReference type="Gene3D" id="3.60.20.40">
    <property type="match status" value="1"/>
</dbReference>
<dbReference type="PANTHER" id="PTHR43881:SF1">
    <property type="entry name" value="GAMMA-GLUTAMYLTRANSPEPTIDASE (AFU_ORTHOLOGUE AFUA_4G13580)"/>
    <property type="match status" value="1"/>
</dbReference>
<dbReference type="InterPro" id="IPR052896">
    <property type="entry name" value="GGT-like_enzyme"/>
</dbReference>
<dbReference type="OrthoDB" id="9781342at2"/>
<name>A0A5M6ILH2_9PROT</name>
<dbReference type="SUPFAM" id="SSF56235">
    <property type="entry name" value="N-terminal nucleophile aminohydrolases (Ntn hydrolases)"/>
    <property type="match status" value="1"/>
</dbReference>
<dbReference type="PRINTS" id="PR01210">
    <property type="entry name" value="GGTRANSPTASE"/>
</dbReference>
<proteinExistence type="predicted"/>
<reference evidence="1 2" key="1">
    <citation type="submission" date="2019-09" db="EMBL/GenBank/DDBJ databases">
        <title>Genome sequence of Rhodovastum atsumiense, a diverse member of the Acetobacteraceae family of non-sulfur purple photosynthetic bacteria.</title>
        <authorList>
            <person name="Meyer T."/>
            <person name="Kyndt J."/>
        </authorList>
    </citation>
    <scope>NUCLEOTIDE SEQUENCE [LARGE SCALE GENOMIC DNA]</scope>
    <source>
        <strain evidence="1 2">DSM 21279</strain>
    </source>
</reference>
<keyword evidence="2" id="KW-1185">Reference proteome</keyword>
<dbReference type="Pfam" id="PF01019">
    <property type="entry name" value="G_glu_transpept"/>
    <property type="match status" value="1"/>
</dbReference>
<gene>
    <name evidence="1" type="ORF">F1189_25800</name>
</gene>
<dbReference type="InterPro" id="IPR043137">
    <property type="entry name" value="GGT_ssub_C"/>
</dbReference>
<dbReference type="InterPro" id="IPR029055">
    <property type="entry name" value="Ntn_hydrolases_N"/>
</dbReference>
<evidence type="ECO:0000313" key="1">
    <source>
        <dbReference type="EMBL" id="KAA5609120.1"/>
    </source>
</evidence>
<dbReference type="AlphaFoldDB" id="A0A5M6ILH2"/>
<accession>A0A5M6ILH2</accession>
<protein>
    <submittedName>
        <fullName evidence="1">Gamma-glutamyltranspeptidase</fullName>
    </submittedName>
</protein>
<dbReference type="Gene3D" id="1.10.246.130">
    <property type="match status" value="1"/>
</dbReference>